<dbReference type="Pfam" id="PF14373">
    <property type="entry name" value="Imm_superinfect"/>
    <property type="match status" value="1"/>
</dbReference>
<comment type="caution">
    <text evidence="2">The sequence shown here is derived from an EMBL/GenBank/DDBJ whole genome shotgun (WGS) entry which is preliminary data.</text>
</comment>
<keyword evidence="3" id="KW-1185">Reference proteome</keyword>
<name>A0A7W8E2E9_9BACT</name>
<dbReference type="RefSeq" id="WP_184213958.1">
    <property type="nucleotide sequence ID" value="NZ_JACHIP010000001.1"/>
</dbReference>
<organism evidence="2 3">
    <name type="scientific">Granulicella aggregans</name>
    <dbReference type="NCBI Taxonomy" id="474949"/>
    <lineage>
        <taxon>Bacteria</taxon>
        <taxon>Pseudomonadati</taxon>
        <taxon>Acidobacteriota</taxon>
        <taxon>Terriglobia</taxon>
        <taxon>Terriglobales</taxon>
        <taxon>Acidobacteriaceae</taxon>
        <taxon>Granulicella</taxon>
    </lineage>
</organism>
<keyword evidence="1" id="KW-0472">Membrane</keyword>
<evidence type="ECO:0000256" key="1">
    <source>
        <dbReference type="SAM" id="Phobius"/>
    </source>
</evidence>
<protein>
    <recommendedName>
        <fullName evidence="4">Superinfection immunity protein</fullName>
    </recommendedName>
</protein>
<evidence type="ECO:0000313" key="2">
    <source>
        <dbReference type="EMBL" id="MBB5056296.1"/>
    </source>
</evidence>
<dbReference type="EMBL" id="JACHIP010000001">
    <property type="protein sequence ID" value="MBB5056296.1"/>
    <property type="molecule type" value="Genomic_DNA"/>
</dbReference>
<keyword evidence="1" id="KW-0812">Transmembrane</keyword>
<dbReference type="Proteomes" id="UP000540989">
    <property type="component" value="Unassembled WGS sequence"/>
</dbReference>
<keyword evidence="1" id="KW-1133">Transmembrane helix</keyword>
<dbReference type="InterPro" id="IPR016410">
    <property type="entry name" value="Phage_imm"/>
</dbReference>
<feature type="transmembrane region" description="Helical" evidence="1">
    <location>
        <begin position="28"/>
        <end position="51"/>
    </location>
</feature>
<proteinExistence type="predicted"/>
<reference evidence="2 3" key="1">
    <citation type="submission" date="2020-08" db="EMBL/GenBank/DDBJ databases">
        <title>Genomic Encyclopedia of Type Strains, Phase IV (KMG-V): Genome sequencing to study the core and pangenomes of soil and plant-associated prokaryotes.</title>
        <authorList>
            <person name="Whitman W."/>
        </authorList>
    </citation>
    <scope>NUCLEOTIDE SEQUENCE [LARGE SCALE GENOMIC DNA]</scope>
    <source>
        <strain evidence="2 3">M8UP14</strain>
    </source>
</reference>
<evidence type="ECO:0008006" key="4">
    <source>
        <dbReference type="Google" id="ProtNLM"/>
    </source>
</evidence>
<sequence>MVTLTVLMLLYFLPTVIASQRGHSLGGILMMNLFFGWTGIGWFALMLWALLSPPPFYYAVRPVYYQPYGGWRRY</sequence>
<evidence type="ECO:0000313" key="3">
    <source>
        <dbReference type="Proteomes" id="UP000540989"/>
    </source>
</evidence>
<dbReference type="AlphaFoldDB" id="A0A7W8E2E9"/>
<accession>A0A7W8E2E9</accession>
<gene>
    <name evidence="2" type="ORF">HDF16_000965</name>
</gene>